<dbReference type="AlphaFoldDB" id="A0A345T4V9"/>
<dbReference type="InterPro" id="IPR008775">
    <property type="entry name" value="Phytyl_CoA_dOase-like"/>
</dbReference>
<evidence type="ECO:0000313" key="2">
    <source>
        <dbReference type="Proteomes" id="UP000249340"/>
    </source>
</evidence>
<keyword evidence="1" id="KW-0223">Dioxygenase</keyword>
<dbReference type="SUPFAM" id="SSF51197">
    <property type="entry name" value="Clavaminate synthase-like"/>
    <property type="match status" value="1"/>
</dbReference>
<dbReference type="GO" id="GO:0016706">
    <property type="term" value="F:2-oxoglutarate-dependent dioxygenase activity"/>
    <property type="evidence" value="ECO:0007669"/>
    <property type="project" value="UniProtKB-ARBA"/>
</dbReference>
<keyword evidence="2" id="KW-1185">Reference proteome</keyword>
<organism evidence="1 2">
    <name type="scientific">Peterkaempfera bronchialis</name>
    <dbReference type="NCBI Taxonomy" id="2126346"/>
    <lineage>
        <taxon>Bacteria</taxon>
        <taxon>Bacillati</taxon>
        <taxon>Actinomycetota</taxon>
        <taxon>Actinomycetes</taxon>
        <taxon>Kitasatosporales</taxon>
        <taxon>Streptomycetaceae</taxon>
        <taxon>Peterkaempfera</taxon>
    </lineage>
</organism>
<dbReference type="RefSeq" id="WP_111488880.1">
    <property type="nucleotide sequence ID" value="NZ_CP031264.1"/>
</dbReference>
<accession>A0A345T4V9</accession>
<dbReference type="PANTHER" id="PTHR20883:SF49">
    <property type="entry name" value="PHYTANOYL-COA DIOXYGENASE"/>
    <property type="match status" value="1"/>
</dbReference>
<dbReference type="Gene3D" id="2.60.120.620">
    <property type="entry name" value="q2cbj1_9rhob like domain"/>
    <property type="match status" value="1"/>
</dbReference>
<sequence>MSDLDNPGKGVRAITDDEVAHYLEHGWVRLEGFMQPWLVEELLAHGQAKMGADPLTLSSAAPKDLQANEFKWYERWDGPSHHDDWIKKVSHSPELAAGAARLMGLDAVRFYFDHFFVKVPAEEKGGTETPWHQDFPHHPLDRMGALTMWIPLVECPPEKGTMRFLSGSHRIGALGRYLNRHDKINLLDENPWVAEKFEASPPLHLMPGDATVHHLGITHYAPPNTTDSPRWVYTTQWLPPAARFTGAPNHRTDGLDLEIDKPLDHPRFPVISV</sequence>
<proteinExistence type="predicted"/>
<gene>
    <name evidence="1" type="ORF">C7M71_030175</name>
</gene>
<name>A0A345T4V9_9ACTN</name>
<dbReference type="Proteomes" id="UP000249340">
    <property type="component" value="Chromosome"/>
</dbReference>
<keyword evidence="1" id="KW-0560">Oxidoreductase</keyword>
<dbReference type="GO" id="GO:0005506">
    <property type="term" value="F:iron ion binding"/>
    <property type="evidence" value="ECO:0007669"/>
    <property type="project" value="UniProtKB-ARBA"/>
</dbReference>
<dbReference type="PANTHER" id="PTHR20883">
    <property type="entry name" value="PHYTANOYL-COA DIOXYGENASE DOMAIN CONTAINING 1"/>
    <property type="match status" value="1"/>
</dbReference>
<dbReference type="Pfam" id="PF05721">
    <property type="entry name" value="PhyH"/>
    <property type="match status" value="1"/>
</dbReference>
<dbReference type="EMBL" id="CP031264">
    <property type="protein sequence ID" value="AXI81014.1"/>
    <property type="molecule type" value="Genomic_DNA"/>
</dbReference>
<dbReference type="KEGG" id="stri:C7M71_030175"/>
<evidence type="ECO:0000313" key="1">
    <source>
        <dbReference type="EMBL" id="AXI81014.1"/>
    </source>
</evidence>
<reference evidence="2" key="1">
    <citation type="submission" date="2018-07" db="EMBL/GenBank/DDBJ databases">
        <title>Streptacidiphilus bronchialis DSM 106435 chromosome.</title>
        <authorList>
            <person name="Batra D."/>
            <person name="Gulvik C.A."/>
        </authorList>
    </citation>
    <scope>NUCLEOTIDE SEQUENCE [LARGE SCALE GENOMIC DNA]</scope>
    <source>
        <strain evidence="2">DSM 106435</strain>
    </source>
</reference>
<protein>
    <submittedName>
        <fullName evidence="1">Phytanoyl-CoA dioxygenase</fullName>
    </submittedName>
</protein>
<dbReference type="OrthoDB" id="9814777at2"/>